<dbReference type="PANTHER" id="PTHR13890">
    <property type="entry name" value="RNA SPLICING PROTEIN MRS2, MITOCHONDRIAL"/>
    <property type="match status" value="1"/>
</dbReference>
<comment type="subunit">
    <text evidence="3">Homopentamer.</text>
</comment>
<dbReference type="Pfam" id="PF22099">
    <property type="entry name" value="MRS2-like"/>
    <property type="match status" value="1"/>
</dbReference>
<dbReference type="CTD" id="57380"/>
<evidence type="ECO:0000256" key="11">
    <source>
        <dbReference type="ARBA" id="ARBA00023065"/>
    </source>
</evidence>
<dbReference type="FunFam" id="2.40.128.330:FF:000003">
    <property type="entry name" value="Magnesium transporter MRS2 homolog, mitochondrial"/>
    <property type="match status" value="1"/>
</dbReference>
<evidence type="ECO:0000313" key="16">
    <source>
        <dbReference type="Ensembl" id="ENSRROP00000042827.1"/>
    </source>
</evidence>
<sequence>MECLRSLPCLLPRAMRLPRRTLCALALDLTSVARPVAACGRAADLVGRSRAAQLCGPGRLRVAGEVHRLRTSDVSQATLASVAPVFTVTKFDKQGNVTSFEKKKTELYQELGLQARDLRFQHVMSITVRNNRIIMRMEKYSLLLGSVASILQNSVSFMERQTEQWLFRELPSQLSGEGQLVTYPLPFEFRAIEALLQYWINTLQGKLSILQPLILETLDALVDPKHSSVDRSKLHILLQNGKSLSELETDIKIFKESILEILDEEELLEELCLSKWSDPQVFEKSSAGIDHAEEMELLLENYYRLADDLSNAARELRVLIDDSQSIIFINLDSHRNVMMRLNLQLTMGTFSLSLFGLMGVAFGMNLESSLEEDHRIFWLITGIMFMGSGLIWRRLLSFLGRQLEAPLPPMMASLPKKSLLADRSMELKNSLRLDGLGSGRSILTNR</sequence>
<dbReference type="AlphaFoldDB" id="A0A2K6RP67"/>
<protein>
    <recommendedName>
        <fullName evidence="15">Magnesium transporter</fullName>
    </recommendedName>
</protein>
<dbReference type="Gene3D" id="1.20.58.340">
    <property type="entry name" value="Magnesium transport protein CorA, transmembrane region"/>
    <property type="match status" value="1"/>
</dbReference>
<dbReference type="CDD" id="cd12823">
    <property type="entry name" value="Mrs2_Mfm1p-like"/>
    <property type="match status" value="1"/>
</dbReference>
<dbReference type="GO" id="GO:0005743">
    <property type="term" value="C:mitochondrial inner membrane"/>
    <property type="evidence" value="ECO:0007669"/>
    <property type="project" value="UniProtKB-SubCell"/>
</dbReference>
<dbReference type="GeneTree" id="ENSGT00390000009988"/>
<evidence type="ECO:0000256" key="10">
    <source>
        <dbReference type="ARBA" id="ARBA00022989"/>
    </source>
</evidence>
<dbReference type="Proteomes" id="UP000233200">
    <property type="component" value="Unplaced"/>
</dbReference>
<accession>A0A2K6RP67</accession>
<evidence type="ECO:0000256" key="5">
    <source>
        <dbReference type="ARBA" id="ARBA00022692"/>
    </source>
</evidence>
<reference evidence="16" key="2">
    <citation type="submission" date="2025-09" db="UniProtKB">
        <authorList>
            <consortium name="Ensembl"/>
        </authorList>
    </citation>
    <scope>IDENTIFICATION</scope>
</reference>
<reference evidence="16" key="1">
    <citation type="submission" date="2025-08" db="UniProtKB">
        <authorList>
            <consortium name="Ensembl"/>
        </authorList>
    </citation>
    <scope>IDENTIFICATION</scope>
</reference>
<dbReference type="GO" id="GO:0045016">
    <property type="term" value="P:mitochondrial magnesium ion transmembrane transport"/>
    <property type="evidence" value="ECO:0007669"/>
    <property type="project" value="Ensembl"/>
</dbReference>
<keyword evidence="10 15" id="KW-1133">Transmembrane helix</keyword>
<keyword evidence="4 15" id="KW-0813">Transport</keyword>
<feature type="transmembrane region" description="Helical" evidence="15">
    <location>
        <begin position="345"/>
        <end position="364"/>
    </location>
</feature>
<evidence type="ECO:0000256" key="13">
    <source>
        <dbReference type="ARBA" id="ARBA00023136"/>
    </source>
</evidence>
<comment type="function">
    <text evidence="14">Magnesium transporter that mediates the influx of magnesium into the mitochondrial matrix and regulates magnesium metabolism. Also permeable to calcium, sodium and potassium ions. Required for normal expression of the mitochondrial respiratory complex I subunits. May play a role in maintaining the inner mitochondrial membrane potential.</text>
</comment>
<evidence type="ECO:0000256" key="3">
    <source>
        <dbReference type="ARBA" id="ARBA00011255"/>
    </source>
</evidence>
<evidence type="ECO:0000256" key="9">
    <source>
        <dbReference type="ARBA" id="ARBA00022946"/>
    </source>
</evidence>
<keyword evidence="11 15" id="KW-0406">Ion transport</keyword>
<evidence type="ECO:0000256" key="12">
    <source>
        <dbReference type="ARBA" id="ARBA00023128"/>
    </source>
</evidence>
<comment type="subcellular location">
    <subcellularLocation>
        <location evidence="1 15">Mitochondrion inner membrane</location>
        <topology evidence="1 15">Multi-pass membrane protein</topology>
    </subcellularLocation>
</comment>
<evidence type="ECO:0000256" key="14">
    <source>
        <dbReference type="ARBA" id="ARBA00093432"/>
    </source>
</evidence>
<keyword evidence="8 15" id="KW-0460">Magnesium</keyword>
<dbReference type="Ensembl" id="ENSRROT00000067336.1">
    <property type="protein sequence ID" value="ENSRROP00000042827.1"/>
    <property type="gene ID" value="ENSRROG00000044502.1"/>
</dbReference>
<dbReference type="OrthoDB" id="10251508at2759"/>
<dbReference type="GO" id="GO:0046872">
    <property type="term" value="F:metal ion binding"/>
    <property type="evidence" value="ECO:0007669"/>
    <property type="project" value="UniProtKB-KW"/>
</dbReference>
<keyword evidence="7 15" id="KW-0999">Mitochondrion inner membrane</keyword>
<keyword evidence="17" id="KW-1185">Reference proteome</keyword>
<comment type="similarity">
    <text evidence="2 15">Belongs to the CorA metal ion transporter (MIT) (TC 1.A.35) family.</text>
</comment>
<dbReference type="GeneID" id="104663900"/>
<organism evidence="16 17">
    <name type="scientific">Rhinopithecus roxellana</name>
    <name type="common">Golden snub-nosed monkey</name>
    <name type="synonym">Pygathrix roxellana</name>
    <dbReference type="NCBI Taxonomy" id="61622"/>
    <lineage>
        <taxon>Eukaryota</taxon>
        <taxon>Metazoa</taxon>
        <taxon>Chordata</taxon>
        <taxon>Craniata</taxon>
        <taxon>Vertebrata</taxon>
        <taxon>Euteleostomi</taxon>
        <taxon>Mammalia</taxon>
        <taxon>Eutheria</taxon>
        <taxon>Euarchontoglires</taxon>
        <taxon>Primates</taxon>
        <taxon>Haplorrhini</taxon>
        <taxon>Catarrhini</taxon>
        <taxon>Cercopithecidae</taxon>
        <taxon>Colobinae</taxon>
        <taxon>Rhinopithecus</taxon>
    </lineage>
</organism>
<evidence type="ECO:0000256" key="4">
    <source>
        <dbReference type="ARBA" id="ARBA00022448"/>
    </source>
</evidence>
<keyword evidence="6" id="KW-0479">Metal-binding</keyword>
<dbReference type="PANTHER" id="PTHR13890:SF0">
    <property type="entry name" value="MAGNESIUM TRANSPORTER MRS2 HOMOLOG, MITOCHONDRIAL"/>
    <property type="match status" value="1"/>
</dbReference>
<keyword evidence="12" id="KW-0496">Mitochondrion</keyword>
<keyword evidence="13 15" id="KW-0472">Membrane</keyword>
<keyword evidence="9" id="KW-0809">Transit peptide</keyword>
<evidence type="ECO:0000256" key="2">
    <source>
        <dbReference type="ARBA" id="ARBA00009765"/>
    </source>
</evidence>
<evidence type="ECO:0000256" key="8">
    <source>
        <dbReference type="ARBA" id="ARBA00022842"/>
    </source>
</evidence>
<evidence type="ECO:0000256" key="1">
    <source>
        <dbReference type="ARBA" id="ARBA00004448"/>
    </source>
</evidence>
<evidence type="ECO:0000256" key="15">
    <source>
        <dbReference type="RuleBase" id="RU366042"/>
    </source>
</evidence>
<dbReference type="InterPro" id="IPR039204">
    <property type="entry name" value="MRS2-like"/>
</dbReference>
<dbReference type="FunFam" id="1.20.58.340:FF:000007">
    <property type="entry name" value="Magnesium transporter MRS2 homolog, mitochondrial"/>
    <property type="match status" value="1"/>
</dbReference>
<dbReference type="RefSeq" id="XP_030784576.1">
    <property type="nucleotide sequence ID" value="XM_030928716.1"/>
</dbReference>
<dbReference type="Gene3D" id="2.40.128.330">
    <property type="match status" value="1"/>
</dbReference>
<gene>
    <name evidence="16" type="primary">MRS2</name>
</gene>
<feature type="transmembrane region" description="Helical" evidence="15">
    <location>
        <begin position="376"/>
        <end position="392"/>
    </location>
</feature>
<dbReference type="GO" id="GO:0015095">
    <property type="term" value="F:magnesium ion transmembrane transporter activity"/>
    <property type="evidence" value="ECO:0007669"/>
    <property type="project" value="Ensembl"/>
</dbReference>
<name>A0A2K6RP67_RHIRO</name>
<keyword evidence="5 15" id="KW-0812">Transmembrane</keyword>
<proteinExistence type="inferred from homology"/>
<dbReference type="STRING" id="61622.ENSRROP00000042827"/>
<evidence type="ECO:0000313" key="17">
    <source>
        <dbReference type="Proteomes" id="UP000233200"/>
    </source>
</evidence>
<evidence type="ECO:0000256" key="7">
    <source>
        <dbReference type="ARBA" id="ARBA00022792"/>
    </source>
</evidence>
<evidence type="ECO:0000256" key="6">
    <source>
        <dbReference type="ARBA" id="ARBA00022723"/>
    </source>
</evidence>